<keyword evidence="2" id="KW-1185">Reference proteome</keyword>
<sequence length="89" mass="9954">MQTLLFAFTPCRLSKCGVQAKPCFFCQGCIPAFPVWGFICSGYMLAIAAKDLKSACDLFNHFYVMCNLRVALRTCSKRTRATADVCIRL</sequence>
<organism evidence="1 2">
    <name type="scientific">Labeo rohita</name>
    <name type="common">Indian major carp</name>
    <name type="synonym">Cyprinus rohita</name>
    <dbReference type="NCBI Taxonomy" id="84645"/>
    <lineage>
        <taxon>Eukaryota</taxon>
        <taxon>Metazoa</taxon>
        <taxon>Chordata</taxon>
        <taxon>Craniata</taxon>
        <taxon>Vertebrata</taxon>
        <taxon>Euteleostomi</taxon>
        <taxon>Actinopterygii</taxon>
        <taxon>Neopterygii</taxon>
        <taxon>Teleostei</taxon>
        <taxon>Ostariophysi</taxon>
        <taxon>Cypriniformes</taxon>
        <taxon>Cyprinidae</taxon>
        <taxon>Labeoninae</taxon>
        <taxon>Labeonini</taxon>
        <taxon>Labeo</taxon>
    </lineage>
</organism>
<evidence type="ECO:0000313" key="1">
    <source>
        <dbReference type="EMBL" id="KAI2657033.1"/>
    </source>
</evidence>
<accession>A0ABQ8M2C0</accession>
<name>A0ABQ8M2C0_LABRO</name>
<proteinExistence type="predicted"/>
<evidence type="ECO:0000313" key="2">
    <source>
        <dbReference type="Proteomes" id="UP000830375"/>
    </source>
</evidence>
<reference evidence="1 2" key="1">
    <citation type="submission" date="2022-01" db="EMBL/GenBank/DDBJ databases">
        <title>A high-quality chromosome-level genome assembly of rohu carp, Labeo rohita.</title>
        <authorList>
            <person name="Arick M.A. II"/>
            <person name="Hsu C.-Y."/>
            <person name="Magbanua Z."/>
            <person name="Pechanova O."/>
            <person name="Grover C."/>
            <person name="Miller E."/>
            <person name="Thrash A."/>
            <person name="Ezzel L."/>
            <person name="Alam S."/>
            <person name="Benzie J."/>
            <person name="Hamilton M."/>
            <person name="Karsi A."/>
            <person name="Lawrence M.L."/>
            <person name="Peterson D.G."/>
        </authorList>
    </citation>
    <scope>NUCLEOTIDE SEQUENCE [LARGE SCALE GENOMIC DNA]</scope>
    <source>
        <strain evidence="2">BAU-BD-2019</strain>
        <tissue evidence="1">Blood</tissue>
    </source>
</reference>
<dbReference type="EMBL" id="JACTAM010000014">
    <property type="protein sequence ID" value="KAI2657033.1"/>
    <property type="molecule type" value="Genomic_DNA"/>
</dbReference>
<dbReference type="Proteomes" id="UP000830375">
    <property type="component" value="Unassembled WGS sequence"/>
</dbReference>
<protein>
    <submittedName>
        <fullName evidence="1">(E2-independent) E3 ubiquitin-conjugating enzyme FATS</fullName>
    </submittedName>
</protein>
<comment type="caution">
    <text evidence="1">The sequence shown here is derived from an EMBL/GenBank/DDBJ whole genome shotgun (WGS) entry which is preliminary data.</text>
</comment>
<gene>
    <name evidence="1" type="ORF">H4Q32_021094</name>
</gene>